<dbReference type="RefSeq" id="WP_206713315.1">
    <property type="nucleotide sequence ID" value="NZ_CP071091.1"/>
</dbReference>
<dbReference type="InterPro" id="IPR046532">
    <property type="entry name" value="DUF6597"/>
</dbReference>
<keyword evidence="1" id="KW-0805">Transcription regulation</keyword>
<dbReference type="EMBL" id="CP071091">
    <property type="protein sequence ID" value="QSQ11567.1"/>
    <property type="molecule type" value="Genomic_DNA"/>
</dbReference>
<dbReference type="Pfam" id="PF12833">
    <property type="entry name" value="HTH_18"/>
    <property type="match status" value="1"/>
</dbReference>
<dbReference type="InterPro" id="IPR018060">
    <property type="entry name" value="HTH_AraC"/>
</dbReference>
<evidence type="ECO:0000313" key="6">
    <source>
        <dbReference type="Proteomes" id="UP000663090"/>
    </source>
</evidence>
<evidence type="ECO:0000256" key="3">
    <source>
        <dbReference type="ARBA" id="ARBA00023163"/>
    </source>
</evidence>
<organism evidence="5 6">
    <name type="scientific">Myxococcus landrumensis</name>
    <dbReference type="NCBI Taxonomy" id="2813577"/>
    <lineage>
        <taxon>Bacteria</taxon>
        <taxon>Pseudomonadati</taxon>
        <taxon>Myxococcota</taxon>
        <taxon>Myxococcia</taxon>
        <taxon>Myxococcales</taxon>
        <taxon>Cystobacterineae</taxon>
        <taxon>Myxococcaceae</taxon>
        <taxon>Myxococcus</taxon>
    </lineage>
</organism>
<evidence type="ECO:0000256" key="2">
    <source>
        <dbReference type="ARBA" id="ARBA00023125"/>
    </source>
</evidence>
<dbReference type="PANTHER" id="PTHR46796">
    <property type="entry name" value="HTH-TYPE TRANSCRIPTIONAL ACTIVATOR RHAS-RELATED"/>
    <property type="match status" value="1"/>
</dbReference>
<proteinExistence type="predicted"/>
<dbReference type="PROSITE" id="PS01124">
    <property type="entry name" value="HTH_ARAC_FAMILY_2"/>
    <property type="match status" value="1"/>
</dbReference>
<dbReference type="InterPro" id="IPR009057">
    <property type="entry name" value="Homeodomain-like_sf"/>
</dbReference>
<gene>
    <name evidence="5" type="ORF">JY572_24560</name>
</gene>
<dbReference type="Pfam" id="PF20240">
    <property type="entry name" value="DUF6597"/>
    <property type="match status" value="1"/>
</dbReference>
<dbReference type="InterPro" id="IPR050204">
    <property type="entry name" value="AraC_XylS_family_regulators"/>
</dbReference>
<sequence length="262" mass="28449">MSAAETTGEYTELPVPSVLADRVDAFWRFAAAPRREGSTPLLQRILPDGCTDLIVRFPDAREMGRGVEPRLTIVGPMERFVLTDPEPGSVCLGIRLKPGWALALLGASPKELRNLSIGVEDCAPAFLPLQKRLASARSLPQALALLRDEFSMRNATPLHLPSARATHALHCLQSSAGRIPMARLARTVGVSERTLHRDILEEAGVAPKLLARVLRFQRALTHLRAGTLDLSAVALECGYADQSHFTREVRELAGVSPTGLLS</sequence>
<dbReference type="SMART" id="SM00342">
    <property type="entry name" value="HTH_ARAC"/>
    <property type="match status" value="1"/>
</dbReference>
<keyword evidence="6" id="KW-1185">Reference proteome</keyword>
<evidence type="ECO:0000256" key="1">
    <source>
        <dbReference type="ARBA" id="ARBA00023015"/>
    </source>
</evidence>
<name>A0ABX7MYN2_9BACT</name>
<protein>
    <submittedName>
        <fullName evidence="5">Helix-turn-helix transcriptional regulator</fullName>
    </submittedName>
</protein>
<evidence type="ECO:0000259" key="4">
    <source>
        <dbReference type="PROSITE" id="PS01124"/>
    </source>
</evidence>
<evidence type="ECO:0000313" key="5">
    <source>
        <dbReference type="EMBL" id="QSQ11567.1"/>
    </source>
</evidence>
<feature type="domain" description="HTH araC/xylS-type" evidence="4">
    <location>
        <begin position="166"/>
        <end position="262"/>
    </location>
</feature>
<dbReference type="Gene3D" id="1.10.10.60">
    <property type="entry name" value="Homeodomain-like"/>
    <property type="match status" value="1"/>
</dbReference>
<accession>A0ABX7MYN2</accession>
<keyword evidence="2" id="KW-0238">DNA-binding</keyword>
<dbReference type="PANTHER" id="PTHR46796:SF15">
    <property type="entry name" value="BLL1074 PROTEIN"/>
    <property type="match status" value="1"/>
</dbReference>
<dbReference type="SUPFAM" id="SSF46689">
    <property type="entry name" value="Homeodomain-like"/>
    <property type="match status" value="1"/>
</dbReference>
<keyword evidence="3" id="KW-0804">Transcription</keyword>
<reference evidence="5 6" key="1">
    <citation type="submission" date="2021-02" db="EMBL/GenBank/DDBJ databases">
        <title>De Novo genome assembly of isolated myxobacteria.</title>
        <authorList>
            <person name="Stevens D.C."/>
        </authorList>
    </citation>
    <scope>NUCLEOTIDE SEQUENCE [LARGE SCALE GENOMIC DNA]</scope>
    <source>
        <strain evidence="5 6">SCHIC003</strain>
    </source>
</reference>
<dbReference type="Proteomes" id="UP000663090">
    <property type="component" value="Chromosome"/>
</dbReference>